<dbReference type="EMBL" id="CAEZSR010000003">
    <property type="protein sequence ID" value="CAB4538682.1"/>
    <property type="molecule type" value="Genomic_DNA"/>
</dbReference>
<proteinExistence type="predicted"/>
<protein>
    <submittedName>
        <fullName evidence="5">Unannotated protein</fullName>
    </submittedName>
</protein>
<keyword evidence="2" id="KW-0548">Nucleotidyltransferase</keyword>
<evidence type="ECO:0000256" key="2">
    <source>
        <dbReference type="ARBA" id="ARBA00022695"/>
    </source>
</evidence>
<dbReference type="PANTHER" id="PTHR40392:SF1">
    <property type="entry name" value="2-PHOSPHO-L-LACTATE GUANYLYLTRANSFERASE"/>
    <property type="match status" value="1"/>
</dbReference>
<evidence type="ECO:0000256" key="4">
    <source>
        <dbReference type="ARBA" id="ARBA00023134"/>
    </source>
</evidence>
<evidence type="ECO:0000256" key="1">
    <source>
        <dbReference type="ARBA" id="ARBA00022679"/>
    </source>
</evidence>
<keyword evidence="3" id="KW-0547">Nucleotide-binding</keyword>
<dbReference type="GO" id="GO:0043814">
    <property type="term" value="F:phospholactate guanylyltransferase activity"/>
    <property type="evidence" value="ECO:0007669"/>
    <property type="project" value="InterPro"/>
</dbReference>
<dbReference type="GO" id="GO:0005525">
    <property type="term" value="F:GTP binding"/>
    <property type="evidence" value="ECO:0007669"/>
    <property type="project" value="UniProtKB-KW"/>
</dbReference>
<gene>
    <name evidence="5" type="ORF">UFOPK1493_00135</name>
</gene>
<name>A0A6J6BIB9_9ZZZZ</name>
<keyword evidence="4" id="KW-0342">GTP-binding</keyword>
<dbReference type="AlphaFoldDB" id="A0A6J6BIB9"/>
<dbReference type="InterPro" id="IPR029044">
    <property type="entry name" value="Nucleotide-diphossugar_trans"/>
</dbReference>
<dbReference type="Gene3D" id="3.90.550.10">
    <property type="entry name" value="Spore Coat Polysaccharide Biosynthesis Protein SpsA, Chain A"/>
    <property type="match status" value="1"/>
</dbReference>
<dbReference type="PANTHER" id="PTHR40392">
    <property type="entry name" value="2-PHOSPHO-L-LACTATE GUANYLYLTRANSFERASE"/>
    <property type="match status" value="1"/>
</dbReference>
<dbReference type="NCBIfam" id="TIGR03552">
    <property type="entry name" value="F420_cofC"/>
    <property type="match status" value="1"/>
</dbReference>
<dbReference type="SUPFAM" id="SSF53448">
    <property type="entry name" value="Nucleotide-diphospho-sugar transferases"/>
    <property type="match status" value="1"/>
</dbReference>
<evidence type="ECO:0000256" key="3">
    <source>
        <dbReference type="ARBA" id="ARBA00022741"/>
    </source>
</evidence>
<reference evidence="5" key="1">
    <citation type="submission" date="2020-05" db="EMBL/GenBank/DDBJ databases">
        <authorList>
            <person name="Chiriac C."/>
            <person name="Salcher M."/>
            <person name="Ghai R."/>
            <person name="Kavagutti S V."/>
        </authorList>
    </citation>
    <scope>NUCLEOTIDE SEQUENCE</scope>
</reference>
<dbReference type="InterPro" id="IPR002835">
    <property type="entry name" value="CofC"/>
</dbReference>
<dbReference type="Pfam" id="PF01983">
    <property type="entry name" value="CofC"/>
    <property type="match status" value="1"/>
</dbReference>
<accession>A0A6J6BIB9</accession>
<organism evidence="5">
    <name type="scientific">freshwater metagenome</name>
    <dbReference type="NCBI Taxonomy" id="449393"/>
    <lineage>
        <taxon>unclassified sequences</taxon>
        <taxon>metagenomes</taxon>
        <taxon>ecological metagenomes</taxon>
    </lineage>
</organism>
<keyword evidence="1" id="KW-0808">Transferase</keyword>
<sequence>MSDVSAGPDTVDAVVLVPIKAFHLAKGRLAPVLDAAHRDRLARWTAERVLAAAAPAAVAVVCDDAEVATWAAGHGALVLREVGVGLNAAVDHAVGQLRAAGHEHVVVVHGDLPCPPRLASFARSGTVTLVPDRRSDGTNLLSFPLDVELAASYGGGSFRRHLEAAMRTGCSVEVIRDPLLALDIDHPSDLSHPLVKDVLPPWLRTNPDNPSPTR</sequence>
<evidence type="ECO:0000313" key="5">
    <source>
        <dbReference type="EMBL" id="CAB4538682.1"/>
    </source>
</evidence>